<proteinExistence type="predicted"/>
<keyword evidence="1" id="KW-0812">Transmembrane</keyword>
<accession>A0ABV0JTA4</accession>
<comment type="caution">
    <text evidence="2">The sequence shown here is derived from an EMBL/GenBank/DDBJ whole genome shotgun (WGS) entry which is preliminary data.</text>
</comment>
<feature type="transmembrane region" description="Helical" evidence="1">
    <location>
        <begin position="124"/>
        <end position="148"/>
    </location>
</feature>
<name>A0ABV0JTA4_9CYAN</name>
<organism evidence="2 3">
    <name type="scientific">Funiculus sociatus GB2-A5</name>
    <dbReference type="NCBI Taxonomy" id="2933946"/>
    <lineage>
        <taxon>Bacteria</taxon>
        <taxon>Bacillati</taxon>
        <taxon>Cyanobacteriota</taxon>
        <taxon>Cyanophyceae</taxon>
        <taxon>Coleofasciculales</taxon>
        <taxon>Coleofasciculaceae</taxon>
        <taxon>Funiculus</taxon>
    </lineage>
</organism>
<keyword evidence="3" id="KW-1185">Reference proteome</keyword>
<sequence length="157" mass="15039">MLPALIALLVGRDDGKEKVLMDVVADENVLTNGVFPELTELAELLNTAAGAFTFAAVAELLLLNTAAGAALGLVNTGAGAGAFTLAPPGLVNTGAFTLAPPGLVNTGAGTGAGEVVPEFGDTGAGAVAVALVVGGALVVAVAVALALLEVAPGVNVA</sequence>
<dbReference type="EMBL" id="JAMPKK010000048">
    <property type="protein sequence ID" value="MEP0866683.1"/>
    <property type="molecule type" value="Genomic_DNA"/>
</dbReference>
<reference evidence="2 3" key="1">
    <citation type="submission" date="2022-04" db="EMBL/GenBank/DDBJ databases">
        <title>Positive selection, recombination, and allopatry shape intraspecific diversity of widespread and dominant cyanobacteria.</title>
        <authorList>
            <person name="Wei J."/>
            <person name="Shu W."/>
            <person name="Hu C."/>
        </authorList>
    </citation>
    <scope>NUCLEOTIDE SEQUENCE [LARGE SCALE GENOMIC DNA]</scope>
    <source>
        <strain evidence="2 3">GB2-A5</strain>
    </source>
</reference>
<evidence type="ECO:0000313" key="3">
    <source>
        <dbReference type="Proteomes" id="UP001442494"/>
    </source>
</evidence>
<gene>
    <name evidence="2" type="ORF">NDI37_19705</name>
</gene>
<evidence type="ECO:0000313" key="2">
    <source>
        <dbReference type="EMBL" id="MEP0866683.1"/>
    </source>
</evidence>
<keyword evidence="1" id="KW-0472">Membrane</keyword>
<keyword evidence="1" id="KW-1133">Transmembrane helix</keyword>
<protein>
    <submittedName>
        <fullName evidence="2">Uncharacterized protein</fullName>
    </submittedName>
</protein>
<evidence type="ECO:0000256" key="1">
    <source>
        <dbReference type="SAM" id="Phobius"/>
    </source>
</evidence>
<dbReference type="Proteomes" id="UP001442494">
    <property type="component" value="Unassembled WGS sequence"/>
</dbReference>